<feature type="transmembrane region" description="Helical" evidence="1">
    <location>
        <begin position="12"/>
        <end position="31"/>
    </location>
</feature>
<keyword evidence="1" id="KW-0812">Transmembrane</keyword>
<comment type="caution">
    <text evidence="2">The sequence shown here is derived from an EMBL/GenBank/DDBJ whole genome shotgun (WGS) entry which is preliminary data.</text>
</comment>
<reference evidence="2 3" key="1">
    <citation type="submission" date="2017-02" db="EMBL/GenBank/DDBJ databases">
        <title>Pseudoalteromonas ulvae TC14 Genome.</title>
        <authorList>
            <person name="Molmeret M."/>
        </authorList>
    </citation>
    <scope>NUCLEOTIDE SEQUENCE [LARGE SCALE GENOMIC DNA]</scope>
    <source>
        <strain evidence="2">TC14</strain>
    </source>
</reference>
<feature type="transmembrane region" description="Helical" evidence="1">
    <location>
        <begin position="58"/>
        <end position="78"/>
    </location>
</feature>
<organism evidence="2 3">
    <name type="scientific">Pseudoalteromonas ulvae</name>
    <dbReference type="NCBI Taxonomy" id="107327"/>
    <lineage>
        <taxon>Bacteria</taxon>
        <taxon>Pseudomonadati</taxon>
        <taxon>Pseudomonadota</taxon>
        <taxon>Gammaproteobacteria</taxon>
        <taxon>Alteromonadales</taxon>
        <taxon>Pseudoalteromonadaceae</taxon>
        <taxon>Pseudoalteromonas</taxon>
    </lineage>
</organism>
<dbReference type="PANTHER" id="PTHR37314:SF4">
    <property type="entry name" value="UPF0700 TRANSMEMBRANE PROTEIN YOAK"/>
    <property type="match status" value="1"/>
</dbReference>
<keyword evidence="3" id="KW-1185">Reference proteome</keyword>
<dbReference type="Proteomes" id="UP000194841">
    <property type="component" value="Unassembled WGS sequence"/>
</dbReference>
<protein>
    <submittedName>
        <fullName evidence="2">DUF1275 family protein</fullName>
    </submittedName>
</protein>
<feature type="transmembrane region" description="Helical" evidence="1">
    <location>
        <begin position="90"/>
        <end position="107"/>
    </location>
</feature>
<keyword evidence="1" id="KW-1133">Transmembrane helix</keyword>
<dbReference type="InterPro" id="IPR010699">
    <property type="entry name" value="DUF1275"/>
</dbReference>
<dbReference type="OrthoDB" id="270162at2"/>
<evidence type="ECO:0000313" key="3">
    <source>
        <dbReference type="Proteomes" id="UP000194841"/>
    </source>
</evidence>
<accession>A0A244CLM4</accession>
<evidence type="ECO:0000313" key="2">
    <source>
        <dbReference type="EMBL" id="OUL56485.1"/>
    </source>
</evidence>
<sequence>MISQLPRWVEFGAFLLALVAGFVNAVGLLSFEHQSVSHLSGTATLLGAGFLNLPWLNILHLAGILLCFLLGSVTAGFLLHGSKLKLGKHYDTALFLESALLLLTLWFMSQGSIYGHFVASAACGLQNALATTYSNAVIRTTHVTGIFTDLGIMFGEYLRGNSIDKRKAILFITIICGFIVGGTVGAFLYGQYNFIALLFPAGLCFYLAVVYRVYSKKHSNR</sequence>
<dbReference type="RefSeq" id="WP_086745456.1">
    <property type="nucleotide sequence ID" value="NZ_MWPV01000006.1"/>
</dbReference>
<gene>
    <name evidence="2" type="ORF">B1199_17640</name>
</gene>
<name>A0A244CLM4_PSEDV</name>
<dbReference type="PANTHER" id="PTHR37314">
    <property type="entry name" value="SLR0142 PROTEIN"/>
    <property type="match status" value="1"/>
</dbReference>
<keyword evidence="1" id="KW-0472">Membrane</keyword>
<proteinExistence type="predicted"/>
<dbReference type="EMBL" id="MWPV01000006">
    <property type="protein sequence ID" value="OUL56485.1"/>
    <property type="molecule type" value="Genomic_DNA"/>
</dbReference>
<dbReference type="AlphaFoldDB" id="A0A244CLM4"/>
<evidence type="ECO:0000256" key="1">
    <source>
        <dbReference type="SAM" id="Phobius"/>
    </source>
</evidence>
<dbReference type="Pfam" id="PF06912">
    <property type="entry name" value="DUF1275"/>
    <property type="match status" value="1"/>
</dbReference>
<feature type="transmembrane region" description="Helical" evidence="1">
    <location>
        <begin position="168"/>
        <end position="188"/>
    </location>
</feature>
<feature type="transmembrane region" description="Helical" evidence="1">
    <location>
        <begin position="194"/>
        <end position="214"/>
    </location>
</feature>